<keyword evidence="3" id="KW-0546">Nucleotide metabolism</keyword>
<evidence type="ECO:0000313" key="4">
    <source>
        <dbReference type="EMBL" id="SDF21150.1"/>
    </source>
</evidence>
<feature type="site" description="Important for substrate specificity" evidence="3">
    <location>
        <position position="152"/>
    </location>
</feature>
<dbReference type="Pfam" id="PF02545">
    <property type="entry name" value="Maf"/>
    <property type="match status" value="1"/>
</dbReference>
<dbReference type="PIRSF" id="PIRSF006305">
    <property type="entry name" value="Maf"/>
    <property type="match status" value="1"/>
</dbReference>
<accession>A0A1G7J8A2</accession>
<dbReference type="Gene3D" id="3.90.950.10">
    <property type="match status" value="1"/>
</dbReference>
<dbReference type="GO" id="GO:0009117">
    <property type="term" value="P:nucleotide metabolic process"/>
    <property type="evidence" value="ECO:0007669"/>
    <property type="project" value="UniProtKB-KW"/>
</dbReference>
<dbReference type="EMBL" id="FNBU01000004">
    <property type="protein sequence ID" value="SDF21150.1"/>
    <property type="molecule type" value="Genomic_DNA"/>
</dbReference>
<dbReference type="CDD" id="cd00555">
    <property type="entry name" value="Maf"/>
    <property type="match status" value="1"/>
</dbReference>
<dbReference type="InterPro" id="IPR003697">
    <property type="entry name" value="Maf-like"/>
</dbReference>
<dbReference type="EC" id="3.6.1.9" evidence="3"/>
<dbReference type="GO" id="GO:0005737">
    <property type="term" value="C:cytoplasm"/>
    <property type="evidence" value="ECO:0007669"/>
    <property type="project" value="UniProtKB-SubCell"/>
</dbReference>
<feature type="site" description="Important for substrate specificity" evidence="3">
    <location>
        <position position="70"/>
    </location>
</feature>
<protein>
    <recommendedName>
        <fullName evidence="3">dTTP/UTP pyrophosphatase</fullName>
        <shortName evidence="3">dTTPase/UTPase</shortName>
        <ecNumber evidence="3">3.6.1.9</ecNumber>
    </recommendedName>
    <alternativeName>
        <fullName evidence="3">Nucleoside triphosphate pyrophosphatase</fullName>
    </alternativeName>
    <alternativeName>
        <fullName evidence="3">Nucleotide pyrophosphatase</fullName>
        <shortName evidence="3">Nucleotide PPase</shortName>
    </alternativeName>
</protein>
<dbReference type="PANTHER" id="PTHR43213:SF5">
    <property type="entry name" value="BIFUNCTIONAL DTTP_UTP PYROPHOSPHATASE_METHYLTRANSFERASE PROTEIN-RELATED"/>
    <property type="match status" value="1"/>
</dbReference>
<keyword evidence="5" id="KW-1185">Reference proteome</keyword>
<comment type="similarity">
    <text evidence="3">Belongs to the Maf family. YhdE subfamily.</text>
</comment>
<feature type="active site" description="Proton acceptor" evidence="3">
    <location>
        <position position="69"/>
    </location>
</feature>
<sequence>MGIILASASPRRQELLRQVGCQFEIVVSDVIEDNGQHVPPAELAVTQAKAKALDVAARVSSDQVVIGADTIVVLEGQVYGKPADADDARRMLTDLSGKEHHVITGVAVVKGQNIWTDFAVTSVRIRNLSAVEIERYIATGEPMDKAGAYAIQGKGALLVEGISGCYANVVGLPLVTLAGLLKKAGVELL</sequence>
<name>A0A1G7J8A2_9FIRM</name>
<feature type="site" description="Important for substrate specificity" evidence="3">
    <location>
        <position position="11"/>
    </location>
</feature>
<dbReference type="RefSeq" id="WP_093688346.1">
    <property type="nucleotide sequence ID" value="NZ_FNBU01000004.1"/>
</dbReference>
<dbReference type="Proteomes" id="UP000243333">
    <property type="component" value="Unassembled WGS sequence"/>
</dbReference>
<dbReference type="InterPro" id="IPR029001">
    <property type="entry name" value="ITPase-like_fam"/>
</dbReference>
<keyword evidence="3" id="KW-0963">Cytoplasm</keyword>
<proteinExistence type="inferred from homology"/>
<evidence type="ECO:0000256" key="1">
    <source>
        <dbReference type="ARBA" id="ARBA00001968"/>
    </source>
</evidence>
<dbReference type="AlphaFoldDB" id="A0A1G7J8A2"/>
<dbReference type="STRING" id="1123285.SAMN05660235_00814"/>
<dbReference type="SUPFAM" id="SSF52972">
    <property type="entry name" value="ITPase-like"/>
    <property type="match status" value="1"/>
</dbReference>
<dbReference type="PANTHER" id="PTHR43213">
    <property type="entry name" value="BIFUNCTIONAL DTTP/UTP PYROPHOSPHATASE/METHYLTRANSFERASE PROTEIN-RELATED"/>
    <property type="match status" value="1"/>
</dbReference>
<evidence type="ECO:0000256" key="3">
    <source>
        <dbReference type="HAMAP-Rule" id="MF_00528"/>
    </source>
</evidence>
<dbReference type="HAMAP" id="MF_00528">
    <property type="entry name" value="Maf"/>
    <property type="match status" value="1"/>
</dbReference>
<dbReference type="GO" id="GO:0036221">
    <property type="term" value="F:UTP diphosphatase activity"/>
    <property type="evidence" value="ECO:0007669"/>
    <property type="project" value="RHEA"/>
</dbReference>
<comment type="catalytic activity">
    <reaction evidence="3">
        <text>dTTP + H2O = dTMP + diphosphate + H(+)</text>
        <dbReference type="Rhea" id="RHEA:28534"/>
        <dbReference type="ChEBI" id="CHEBI:15377"/>
        <dbReference type="ChEBI" id="CHEBI:15378"/>
        <dbReference type="ChEBI" id="CHEBI:33019"/>
        <dbReference type="ChEBI" id="CHEBI:37568"/>
        <dbReference type="ChEBI" id="CHEBI:63528"/>
        <dbReference type="EC" id="3.6.1.9"/>
    </reaction>
</comment>
<dbReference type="OrthoDB" id="9807767at2"/>
<evidence type="ECO:0000256" key="2">
    <source>
        <dbReference type="ARBA" id="ARBA00022801"/>
    </source>
</evidence>
<organism evidence="4 5">
    <name type="scientific">Sporolituus thermophilus DSM 23256</name>
    <dbReference type="NCBI Taxonomy" id="1123285"/>
    <lineage>
        <taxon>Bacteria</taxon>
        <taxon>Bacillati</taxon>
        <taxon>Bacillota</taxon>
        <taxon>Negativicutes</taxon>
        <taxon>Selenomonadales</taxon>
        <taxon>Sporomusaceae</taxon>
        <taxon>Sporolituus</taxon>
    </lineage>
</organism>
<keyword evidence="2 3" id="KW-0378">Hydrolase</keyword>
<gene>
    <name evidence="4" type="ORF">SAMN05660235_00814</name>
</gene>
<comment type="cofactor">
    <cofactor evidence="1 3">
        <name>a divalent metal cation</name>
        <dbReference type="ChEBI" id="CHEBI:60240"/>
    </cofactor>
</comment>
<reference evidence="5" key="1">
    <citation type="submission" date="2016-10" db="EMBL/GenBank/DDBJ databases">
        <authorList>
            <person name="Varghese N."/>
            <person name="Submissions S."/>
        </authorList>
    </citation>
    <scope>NUCLEOTIDE SEQUENCE [LARGE SCALE GENOMIC DNA]</scope>
    <source>
        <strain evidence="5">DSM 23256</strain>
    </source>
</reference>
<dbReference type="GO" id="GO:0036218">
    <property type="term" value="F:dTTP diphosphatase activity"/>
    <property type="evidence" value="ECO:0007669"/>
    <property type="project" value="RHEA"/>
</dbReference>
<evidence type="ECO:0000313" key="5">
    <source>
        <dbReference type="Proteomes" id="UP000243333"/>
    </source>
</evidence>
<comment type="caution">
    <text evidence="3">Lacks conserved residue(s) required for the propagation of feature annotation.</text>
</comment>
<comment type="catalytic activity">
    <reaction evidence="3">
        <text>UTP + H2O = UMP + diphosphate + H(+)</text>
        <dbReference type="Rhea" id="RHEA:29395"/>
        <dbReference type="ChEBI" id="CHEBI:15377"/>
        <dbReference type="ChEBI" id="CHEBI:15378"/>
        <dbReference type="ChEBI" id="CHEBI:33019"/>
        <dbReference type="ChEBI" id="CHEBI:46398"/>
        <dbReference type="ChEBI" id="CHEBI:57865"/>
        <dbReference type="EC" id="3.6.1.9"/>
    </reaction>
</comment>
<comment type="function">
    <text evidence="3">Nucleoside triphosphate pyrophosphatase that hydrolyzes dTTP and UTP. May have a dual role in cell division arrest and in preventing the incorporation of modified nucleotides into cellular nucleic acids.</text>
</comment>
<comment type="subcellular location">
    <subcellularLocation>
        <location evidence="3">Cytoplasm</location>
    </subcellularLocation>
</comment>
<dbReference type="NCBIfam" id="TIGR00172">
    <property type="entry name" value="maf"/>
    <property type="match status" value="1"/>
</dbReference>